<protein>
    <recommendedName>
        <fullName evidence="12">G-protein coupled receptors family 3 profile domain-containing protein</fullName>
    </recommendedName>
</protein>
<organism evidence="13 14">
    <name type="scientific">Knipowitschia caucasica</name>
    <name type="common">Caucasian dwarf goby</name>
    <name type="synonym">Pomatoschistus caucasicus</name>
    <dbReference type="NCBI Taxonomy" id="637954"/>
    <lineage>
        <taxon>Eukaryota</taxon>
        <taxon>Metazoa</taxon>
        <taxon>Chordata</taxon>
        <taxon>Craniata</taxon>
        <taxon>Vertebrata</taxon>
        <taxon>Euteleostomi</taxon>
        <taxon>Actinopterygii</taxon>
        <taxon>Neopterygii</taxon>
        <taxon>Teleostei</taxon>
        <taxon>Neoteleostei</taxon>
        <taxon>Acanthomorphata</taxon>
        <taxon>Gobiaria</taxon>
        <taxon>Gobiiformes</taxon>
        <taxon>Gobioidei</taxon>
        <taxon>Gobiidae</taxon>
        <taxon>Gobiinae</taxon>
        <taxon>Knipowitschia</taxon>
    </lineage>
</organism>
<keyword evidence="7 11" id="KW-0472">Membrane</keyword>
<feature type="transmembrane region" description="Helical" evidence="11">
    <location>
        <begin position="313"/>
        <end position="333"/>
    </location>
</feature>
<dbReference type="EMBL" id="OZ035832">
    <property type="protein sequence ID" value="CAL1570615.1"/>
    <property type="molecule type" value="Genomic_DNA"/>
</dbReference>
<proteinExistence type="predicted"/>
<feature type="transmembrane region" description="Helical" evidence="11">
    <location>
        <begin position="339"/>
        <end position="361"/>
    </location>
</feature>
<dbReference type="Pfam" id="PF01094">
    <property type="entry name" value="ANF_receptor"/>
    <property type="match status" value="2"/>
</dbReference>
<evidence type="ECO:0000256" key="6">
    <source>
        <dbReference type="ARBA" id="ARBA00023040"/>
    </source>
</evidence>
<sequence length="486" mass="53452">MIYAVEEINNSSVLLPGVTLGYEIHDSCASVPVAVQSAFQLINGHEPEYHPDRRCSHSGMVMGIVGESGSTPSISMSHVIGGFNIPQVSHFATCACLSDKQQYPSFFRTIPSDKFQADSLVRLVKQFGWTWIGTVYSDSDYGNNGMASFLSAANREGICVEYSEPFYRTYSHSRIQKVAQVIRRSTATIVVAFAASGDMRILLEELCQEPVPFRQWVGSEAWVTNPDLLRFSSCVGALGLGIPQSEIPGLKEFLSDLPFLRVSDSPLLSKFWEEAFKCRMPTILGYIGLLALLCFVLAFLARKLPDNFNEAKFITFSMLIFCAVWITFIPAYVSSPGKFTVAVEIFAILASTYRCFCLFSFDFRAFRWMMTMVFAVEEINGDLSLLPGVKLGYRIMDSCDHVHTSLQAVFSLLSQTNEKTMENVDVSQRIFGGGGASEGSAPCLAGSPVSAVIGLASSSPTRAVAHTVGPFDIPLVWEQNTAKLNF</sequence>
<keyword evidence="5 11" id="KW-1133">Transmembrane helix</keyword>
<evidence type="ECO:0000256" key="2">
    <source>
        <dbReference type="ARBA" id="ARBA00022475"/>
    </source>
</evidence>
<evidence type="ECO:0000256" key="5">
    <source>
        <dbReference type="ARBA" id="ARBA00022989"/>
    </source>
</evidence>
<keyword evidence="14" id="KW-1185">Reference proteome</keyword>
<dbReference type="PROSITE" id="PS00981">
    <property type="entry name" value="G_PROTEIN_RECEP_F3_3"/>
    <property type="match status" value="1"/>
</dbReference>
<dbReference type="SUPFAM" id="SSF53822">
    <property type="entry name" value="Periplasmic binding protein-like I"/>
    <property type="match status" value="2"/>
</dbReference>
<keyword evidence="8" id="KW-0675">Receptor</keyword>
<comment type="subcellular location">
    <subcellularLocation>
        <location evidence="1">Cell membrane</location>
        <topology evidence="1">Multi-pass membrane protein</topology>
    </subcellularLocation>
</comment>
<feature type="transmembrane region" description="Helical" evidence="11">
    <location>
        <begin position="283"/>
        <end position="301"/>
    </location>
</feature>
<evidence type="ECO:0000256" key="8">
    <source>
        <dbReference type="ARBA" id="ARBA00023170"/>
    </source>
</evidence>
<gene>
    <name evidence="13" type="ORF">KC01_LOCUS2877</name>
</gene>
<dbReference type="PANTHER" id="PTHR24061">
    <property type="entry name" value="CALCIUM-SENSING RECEPTOR-RELATED"/>
    <property type="match status" value="1"/>
</dbReference>
<evidence type="ECO:0000256" key="11">
    <source>
        <dbReference type="SAM" id="Phobius"/>
    </source>
</evidence>
<dbReference type="InterPro" id="IPR000068">
    <property type="entry name" value="GPCR_3_Ca_sens_rcpt-rel"/>
</dbReference>
<dbReference type="Proteomes" id="UP001497482">
    <property type="component" value="Chromosome 10"/>
</dbReference>
<evidence type="ECO:0000256" key="10">
    <source>
        <dbReference type="ARBA" id="ARBA00023224"/>
    </source>
</evidence>
<dbReference type="InterPro" id="IPR000337">
    <property type="entry name" value="GPCR_3"/>
</dbReference>
<dbReference type="AlphaFoldDB" id="A0AAV2J443"/>
<dbReference type="PROSITE" id="PS50259">
    <property type="entry name" value="G_PROTEIN_RECEP_F3_4"/>
    <property type="match status" value="1"/>
</dbReference>
<dbReference type="InterPro" id="IPR017978">
    <property type="entry name" value="GPCR_3_C"/>
</dbReference>
<keyword evidence="9" id="KW-0325">Glycoprotein</keyword>
<dbReference type="GO" id="GO:0004930">
    <property type="term" value="F:G protein-coupled receptor activity"/>
    <property type="evidence" value="ECO:0007669"/>
    <property type="project" value="UniProtKB-KW"/>
</dbReference>
<keyword evidence="3 11" id="KW-0812">Transmembrane</keyword>
<dbReference type="PANTHER" id="PTHR24061:SF528">
    <property type="entry name" value="C-FAMILY ODORANT RECEPTOR OLFCD2-RELATED"/>
    <property type="match status" value="1"/>
</dbReference>
<name>A0AAV2J443_KNICA</name>
<evidence type="ECO:0000256" key="9">
    <source>
        <dbReference type="ARBA" id="ARBA00023180"/>
    </source>
</evidence>
<evidence type="ECO:0000313" key="14">
    <source>
        <dbReference type="Proteomes" id="UP001497482"/>
    </source>
</evidence>
<keyword evidence="6" id="KW-0297">G-protein coupled receptor</keyword>
<keyword evidence="4" id="KW-0732">Signal</keyword>
<accession>A0AAV2J443</accession>
<dbReference type="GO" id="GO:0005886">
    <property type="term" value="C:plasma membrane"/>
    <property type="evidence" value="ECO:0007669"/>
    <property type="project" value="UniProtKB-SubCell"/>
</dbReference>
<dbReference type="InterPro" id="IPR017979">
    <property type="entry name" value="GPCR_3_CS"/>
</dbReference>
<keyword evidence="2" id="KW-1003">Cell membrane</keyword>
<dbReference type="Gene3D" id="3.40.50.2300">
    <property type="match status" value="3"/>
</dbReference>
<reference evidence="13 14" key="1">
    <citation type="submission" date="2024-04" db="EMBL/GenBank/DDBJ databases">
        <authorList>
            <person name="Waldvogel A.-M."/>
            <person name="Schoenle A."/>
        </authorList>
    </citation>
    <scope>NUCLEOTIDE SEQUENCE [LARGE SCALE GENOMIC DNA]</scope>
</reference>
<keyword evidence="10" id="KW-0807">Transducer</keyword>
<feature type="domain" description="G-protein coupled receptors family 3 profile" evidence="12">
    <location>
        <begin position="282"/>
        <end position="360"/>
    </location>
</feature>
<evidence type="ECO:0000256" key="4">
    <source>
        <dbReference type="ARBA" id="ARBA00022729"/>
    </source>
</evidence>
<dbReference type="InterPro" id="IPR028082">
    <property type="entry name" value="Peripla_BP_I"/>
</dbReference>
<evidence type="ECO:0000313" key="13">
    <source>
        <dbReference type="EMBL" id="CAL1570615.1"/>
    </source>
</evidence>
<dbReference type="PRINTS" id="PR00248">
    <property type="entry name" value="GPCRMGR"/>
</dbReference>
<dbReference type="FunFam" id="3.40.50.2300:FF:000016">
    <property type="entry name" value="Taste 1 receptor member 2"/>
    <property type="match status" value="1"/>
</dbReference>
<dbReference type="Pfam" id="PF00003">
    <property type="entry name" value="7tm_3"/>
    <property type="match status" value="1"/>
</dbReference>
<evidence type="ECO:0000259" key="12">
    <source>
        <dbReference type="PROSITE" id="PS50259"/>
    </source>
</evidence>
<evidence type="ECO:0000256" key="3">
    <source>
        <dbReference type="ARBA" id="ARBA00022692"/>
    </source>
</evidence>
<evidence type="ECO:0000256" key="1">
    <source>
        <dbReference type="ARBA" id="ARBA00004651"/>
    </source>
</evidence>
<evidence type="ECO:0000256" key="7">
    <source>
        <dbReference type="ARBA" id="ARBA00023136"/>
    </source>
</evidence>
<dbReference type="InterPro" id="IPR001828">
    <property type="entry name" value="ANF_lig-bd_rcpt"/>
</dbReference>